<feature type="compositionally biased region" description="Basic and acidic residues" evidence="1">
    <location>
        <begin position="1"/>
        <end position="12"/>
    </location>
</feature>
<organism evidence="2 3">
    <name type="scientific">Kitasatospora cystarginea</name>
    <dbReference type="NCBI Taxonomy" id="58350"/>
    <lineage>
        <taxon>Bacteria</taxon>
        <taxon>Bacillati</taxon>
        <taxon>Actinomycetota</taxon>
        <taxon>Actinomycetes</taxon>
        <taxon>Kitasatosporales</taxon>
        <taxon>Streptomycetaceae</taxon>
        <taxon>Kitasatospora</taxon>
    </lineage>
</organism>
<keyword evidence="3" id="KW-1185">Reference proteome</keyword>
<dbReference type="EMBL" id="BAAATR010000031">
    <property type="protein sequence ID" value="GAA2264893.1"/>
    <property type="molecule type" value="Genomic_DNA"/>
</dbReference>
<gene>
    <name evidence="2" type="ORF">GCM10010430_57110</name>
</gene>
<evidence type="ECO:0000256" key="1">
    <source>
        <dbReference type="SAM" id="MobiDB-lite"/>
    </source>
</evidence>
<evidence type="ECO:0000313" key="2">
    <source>
        <dbReference type="EMBL" id="GAA2264893.1"/>
    </source>
</evidence>
<comment type="caution">
    <text evidence="2">The sequence shown here is derived from an EMBL/GenBank/DDBJ whole genome shotgun (WGS) entry which is preliminary data.</text>
</comment>
<accession>A0ABN3EP91</accession>
<feature type="compositionally biased region" description="Polar residues" evidence="1">
    <location>
        <begin position="130"/>
        <end position="139"/>
    </location>
</feature>
<reference evidence="2 3" key="1">
    <citation type="journal article" date="2019" name="Int. J. Syst. Evol. Microbiol.">
        <title>The Global Catalogue of Microorganisms (GCM) 10K type strain sequencing project: providing services to taxonomists for standard genome sequencing and annotation.</title>
        <authorList>
            <consortium name="The Broad Institute Genomics Platform"/>
            <consortium name="The Broad Institute Genome Sequencing Center for Infectious Disease"/>
            <person name="Wu L."/>
            <person name="Ma J."/>
        </authorList>
    </citation>
    <scope>NUCLEOTIDE SEQUENCE [LARGE SCALE GENOMIC DNA]</scope>
    <source>
        <strain evidence="2 3">JCM 7356</strain>
    </source>
</reference>
<sequence>MTIRQCQRDHGNRSSRAGTSVLINASPDPGVATRLTHPSTRQHDVPILAYAPAGTDRLHCSGCCSMTPSTPAEPKLRAGHPLTDEGGTGCVYPEWLDPCPRLAALHHCGVCPDSPGGNLTDSRPVGAPLTVQQPVNVRT</sequence>
<name>A0ABN3EP91_9ACTN</name>
<evidence type="ECO:0000313" key="3">
    <source>
        <dbReference type="Proteomes" id="UP001500305"/>
    </source>
</evidence>
<dbReference type="Proteomes" id="UP001500305">
    <property type="component" value="Unassembled WGS sequence"/>
</dbReference>
<feature type="region of interest" description="Disordered" evidence="1">
    <location>
        <begin position="117"/>
        <end position="139"/>
    </location>
</feature>
<protein>
    <submittedName>
        <fullName evidence="2">Uncharacterized protein</fullName>
    </submittedName>
</protein>
<proteinExistence type="predicted"/>
<feature type="compositionally biased region" description="Polar residues" evidence="1">
    <location>
        <begin position="14"/>
        <end position="23"/>
    </location>
</feature>
<feature type="region of interest" description="Disordered" evidence="1">
    <location>
        <begin position="1"/>
        <end position="27"/>
    </location>
</feature>